<organism evidence="1 2">
    <name type="scientific">Candidatus Aramenus sulfurataquae</name>
    <dbReference type="NCBI Taxonomy" id="1326980"/>
    <lineage>
        <taxon>Archaea</taxon>
        <taxon>Thermoproteota</taxon>
        <taxon>Thermoprotei</taxon>
        <taxon>Sulfolobales</taxon>
        <taxon>Sulfolobaceae</taxon>
        <taxon>Candidatus Aramenus</taxon>
    </lineage>
</organism>
<reference evidence="1" key="1">
    <citation type="submission" date="2024-07" db="EMBL/GenBank/DDBJ databases">
        <title>Metagenome and Metagenome-Assembled Genomes of Archaea from a hot spring from the geothermal field of Los Azufres, Mexico.</title>
        <authorList>
            <person name="Marin-Paredes R."/>
            <person name="Martinez-Romero E."/>
            <person name="Servin-Garciduenas L.E."/>
        </authorList>
    </citation>
    <scope>NUCLEOTIDE SEQUENCE</scope>
    <source>
        <strain evidence="1">AZ1-454</strain>
    </source>
</reference>
<sequence>MSDTVVFLEALLGKKAFVHSYYYSVNLVIALNFAEMLSKNGKKVCIFNYGKIKWEFFPYQLELKLDCSPGSEVIVFEAESEKEVPENFALVTSYRNLKVNGEKVNVEKVDANLFKATVEGETYLFKIVEGRIVDYEMGDLQRNLLELIKELGSPCSLTDVVNIASRRFNASRDKVREELQFLVNVGKIKVKTRLLNYYSRPQRERLLVVPCPNVLVELFYRYV</sequence>
<dbReference type="EMBL" id="JZWS03000002">
    <property type="protein sequence ID" value="MEW9491124.1"/>
    <property type="molecule type" value="Genomic_DNA"/>
</dbReference>
<accession>A0ACC6TMK8</accession>
<gene>
    <name evidence="1" type="ORF">TQ35_0002835</name>
</gene>
<proteinExistence type="predicted"/>
<name>A0ACC6TMK8_9CREN</name>
<evidence type="ECO:0000313" key="2">
    <source>
        <dbReference type="Proteomes" id="UP000053480"/>
    </source>
</evidence>
<comment type="caution">
    <text evidence="1">The sequence shown here is derived from an EMBL/GenBank/DDBJ whole genome shotgun (WGS) entry which is preliminary data.</text>
</comment>
<evidence type="ECO:0000313" key="1">
    <source>
        <dbReference type="EMBL" id="MEW9491124.1"/>
    </source>
</evidence>
<dbReference type="Proteomes" id="UP000053480">
    <property type="component" value="Unassembled WGS sequence"/>
</dbReference>
<protein>
    <submittedName>
        <fullName evidence="1">Uncharacterized protein</fullName>
    </submittedName>
</protein>